<feature type="transmembrane region" description="Helical" evidence="1">
    <location>
        <begin position="141"/>
        <end position="159"/>
    </location>
</feature>
<sequence>MSGILEYTTIFLFITLIFAKLLINVKHGKFIACICSSCVTFIPLGQLSTAQYILSIHPTFSFTSCAMIFMLLLRQFTGKYFISSREMKYFVRWNVVLGIVLYLSSFALLPFDMYFYGFFFSSWFVFFCIVNILCAIANLHTLFYVLLGCVLCFIAQCGYSRNYFDYLIDPLLFFSCVFILVKNNIILIRKSNNVSRKELVG</sequence>
<keyword evidence="1" id="KW-0812">Transmembrane</keyword>
<keyword evidence="1" id="KW-0472">Membrane</keyword>
<organism evidence="2 3">
    <name type="scientific">Uabimicrobium amorphum</name>
    <dbReference type="NCBI Taxonomy" id="2596890"/>
    <lineage>
        <taxon>Bacteria</taxon>
        <taxon>Pseudomonadati</taxon>
        <taxon>Planctomycetota</taxon>
        <taxon>Candidatus Uabimicrobiia</taxon>
        <taxon>Candidatus Uabimicrobiales</taxon>
        <taxon>Candidatus Uabimicrobiaceae</taxon>
        <taxon>Candidatus Uabimicrobium</taxon>
    </lineage>
</organism>
<keyword evidence="1" id="KW-1133">Transmembrane helix</keyword>
<feature type="transmembrane region" description="Helical" evidence="1">
    <location>
        <begin position="89"/>
        <end position="108"/>
    </location>
</feature>
<feature type="transmembrane region" description="Helical" evidence="1">
    <location>
        <begin position="30"/>
        <end position="54"/>
    </location>
</feature>
<evidence type="ECO:0000256" key="1">
    <source>
        <dbReference type="SAM" id="Phobius"/>
    </source>
</evidence>
<accession>A0A5S9ILH4</accession>
<name>A0A5S9ILH4_UABAM</name>
<dbReference type="KEGG" id="uam:UABAM_02093"/>
<keyword evidence="3" id="KW-1185">Reference proteome</keyword>
<evidence type="ECO:0000313" key="3">
    <source>
        <dbReference type="Proteomes" id="UP000326354"/>
    </source>
</evidence>
<dbReference type="EMBL" id="AP019860">
    <property type="protein sequence ID" value="BBM83740.1"/>
    <property type="molecule type" value="Genomic_DNA"/>
</dbReference>
<proteinExistence type="predicted"/>
<feature type="transmembrane region" description="Helical" evidence="1">
    <location>
        <begin position="114"/>
        <end position="134"/>
    </location>
</feature>
<dbReference type="Proteomes" id="UP000326354">
    <property type="component" value="Chromosome"/>
</dbReference>
<feature type="transmembrane region" description="Helical" evidence="1">
    <location>
        <begin position="171"/>
        <end position="188"/>
    </location>
</feature>
<gene>
    <name evidence="2" type="ORF">UABAM_02093</name>
</gene>
<reference evidence="2 3" key="1">
    <citation type="submission" date="2019-08" db="EMBL/GenBank/DDBJ databases">
        <title>Complete genome sequence of Candidatus Uab amorphum.</title>
        <authorList>
            <person name="Shiratori T."/>
            <person name="Suzuki S."/>
            <person name="Kakizawa Y."/>
            <person name="Ishida K."/>
        </authorList>
    </citation>
    <scope>NUCLEOTIDE SEQUENCE [LARGE SCALE GENOMIC DNA]</scope>
    <source>
        <strain evidence="2 3">SRT547</strain>
    </source>
</reference>
<evidence type="ECO:0000313" key="2">
    <source>
        <dbReference type="EMBL" id="BBM83740.1"/>
    </source>
</evidence>
<feature type="transmembrane region" description="Helical" evidence="1">
    <location>
        <begin position="6"/>
        <end position="23"/>
    </location>
</feature>
<dbReference type="AlphaFoldDB" id="A0A5S9ILH4"/>
<protein>
    <submittedName>
        <fullName evidence="2">Uncharacterized protein</fullName>
    </submittedName>
</protein>
<feature type="transmembrane region" description="Helical" evidence="1">
    <location>
        <begin position="60"/>
        <end position="77"/>
    </location>
</feature>